<evidence type="ECO:0000313" key="4">
    <source>
        <dbReference type="Proteomes" id="UP001465331"/>
    </source>
</evidence>
<keyword evidence="4" id="KW-1185">Reference proteome</keyword>
<evidence type="ECO:0000313" key="3">
    <source>
        <dbReference type="EMBL" id="MES0873186.1"/>
    </source>
</evidence>
<dbReference type="Proteomes" id="UP001465331">
    <property type="component" value="Unassembled WGS sequence"/>
</dbReference>
<dbReference type="Pfam" id="PF13560">
    <property type="entry name" value="HTH_31"/>
    <property type="match status" value="1"/>
</dbReference>
<accession>A0ABV2A7J4</accession>
<dbReference type="InterPro" id="IPR010982">
    <property type="entry name" value="Lambda_DNA-bd_dom_sf"/>
</dbReference>
<sequence>MADIAGLLKSEITRLSNKVARQHFAPLRATVTAQRREITALKRQITALEQQISRLQRRESQAAPAAAPAEQGPRHRFVAKGFRSLRERLGLTADEMGALVGVSGQSVYNWEHQKAKPRARQLAAIAELRGLGKKEARARLEALSAANPQAPAES</sequence>
<evidence type="ECO:0000256" key="1">
    <source>
        <dbReference type="SAM" id="MobiDB-lite"/>
    </source>
</evidence>
<gene>
    <name evidence="3" type="ORF">ABSH63_04045</name>
</gene>
<dbReference type="SUPFAM" id="SSF47413">
    <property type="entry name" value="lambda repressor-like DNA-binding domains"/>
    <property type="match status" value="1"/>
</dbReference>
<feature type="domain" description="HTH cro/C1-type" evidence="2">
    <location>
        <begin position="82"/>
        <end position="128"/>
    </location>
</feature>
<organism evidence="3 4">
    <name type="scientific">Sinimarinibacterium thermocellulolyticum</name>
    <dbReference type="NCBI Taxonomy" id="3170016"/>
    <lineage>
        <taxon>Bacteria</taxon>
        <taxon>Pseudomonadati</taxon>
        <taxon>Pseudomonadota</taxon>
        <taxon>Gammaproteobacteria</taxon>
        <taxon>Nevskiales</taxon>
        <taxon>Nevskiaceae</taxon>
        <taxon>Sinimarinibacterium</taxon>
    </lineage>
</organism>
<dbReference type="RefSeq" id="WP_352887659.1">
    <property type="nucleotide sequence ID" value="NZ_JBEPIJ010000003.1"/>
</dbReference>
<name>A0ABV2A7J4_9GAMM</name>
<feature type="region of interest" description="Disordered" evidence="1">
    <location>
        <begin position="56"/>
        <end position="75"/>
    </location>
</feature>
<dbReference type="Gene3D" id="1.20.5.360">
    <property type="entry name" value="SFTPD helical domain"/>
    <property type="match status" value="1"/>
</dbReference>
<dbReference type="Gene3D" id="1.10.260.40">
    <property type="entry name" value="lambda repressor-like DNA-binding domains"/>
    <property type="match status" value="1"/>
</dbReference>
<dbReference type="SMART" id="SM00530">
    <property type="entry name" value="HTH_XRE"/>
    <property type="match status" value="1"/>
</dbReference>
<comment type="caution">
    <text evidence="3">The sequence shown here is derived from an EMBL/GenBank/DDBJ whole genome shotgun (WGS) entry which is preliminary data.</text>
</comment>
<dbReference type="InterPro" id="IPR001387">
    <property type="entry name" value="Cro/C1-type_HTH"/>
</dbReference>
<dbReference type="PROSITE" id="PS50943">
    <property type="entry name" value="HTH_CROC1"/>
    <property type="match status" value="1"/>
</dbReference>
<evidence type="ECO:0000259" key="2">
    <source>
        <dbReference type="PROSITE" id="PS50943"/>
    </source>
</evidence>
<dbReference type="CDD" id="cd00093">
    <property type="entry name" value="HTH_XRE"/>
    <property type="match status" value="1"/>
</dbReference>
<reference evidence="3 4" key="1">
    <citation type="submission" date="2024-06" db="EMBL/GenBank/DDBJ databases">
        <authorList>
            <person name="Li Z."/>
            <person name="Jiang Y."/>
        </authorList>
    </citation>
    <scope>NUCLEOTIDE SEQUENCE [LARGE SCALE GENOMIC DNA]</scope>
    <source>
        <strain evidence="3 4">HSW-8</strain>
    </source>
</reference>
<protein>
    <submittedName>
        <fullName evidence="3">Helix-turn-helix transcriptional regulator</fullName>
    </submittedName>
</protein>
<dbReference type="EMBL" id="JBEPIJ010000003">
    <property type="protein sequence ID" value="MES0873186.1"/>
    <property type="molecule type" value="Genomic_DNA"/>
</dbReference>
<proteinExistence type="predicted"/>